<organism evidence="6 7">
    <name type="scientific">Hydrogenovibrio marinus</name>
    <dbReference type="NCBI Taxonomy" id="28885"/>
    <lineage>
        <taxon>Bacteria</taxon>
        <taxon>Pseudomonadati</taxon>
        <taxon>Pseudomonadota</taxon>
        <taxon>Gammaproteobacteria</taxon>
        <taxon>Thiotrichales</taxon>
        <taxon>Piscirickettsiaceae</taxon>
        <taxon>Hydrogenovibrio</taxon>
    </lineage>
</organism>
<proteinExistence type="inferred from homology"/>
<keyword evidence="4" id="KW-0963">Cytoplasm</keyword>
<evidence type="ECO:0000256" key="2">
    <source>
        <dbReference type="ARBA" id="ARBA00008571"/>
    </source>
</evidence>
<evidence type="ECO:0000256" key="4">
    <source>
        <dbReference type="ARBA" id="ARBA00022490"/>
    </source>
</evidence>
<comment type="subcellular location">
    <subcellularLocation>
        <location evidence="1">Cytoplasm</location>
    </subcellularLocation>
</comment>
<protein>
    <recommendedName>
        <fullName evidence="3">FAD assembly factor SdhE</fullName>
    </recommendedName>
</protein>
<evidence type="ECO:0000313" key="7">
    <source>
        <dbReference type="Proteomes" id="UP000027341"/>
    </source>
</evidence>
<dbReference type="InterPro" id="IPR050531">
    <property type="entry name" value="SdhE_FAD_assembly_factor"/>
</dbReference>
<dbReference type="RefSeq" id="WP_051623085.1">
    <property type="nucleotide sequence ID" value="NZ_AP020335.1"/>
</dbReference>
<dbReference type="GO" id="GO:0005737">
    <property type="term" value="C:cytoplasm"/>
    <property type="evidence" value="ECO:0007669"/>
    <property type="project" value="UniProtKB-SubCell"/>
</dbReference>
<reference evidence="6 7" key="1">
    <citation type="submission" date="2014-04" db="EMBL/GenBank/DDBJ databases">
        <title>Draft genome sequence of Hydrogenovibrio marinus MH-110, a model organism for aerobic H2 metabolism.</title>
        <authorList>
            <person name="Cha H.J."/>
            <person name="Jo B.H."/>
            <person name="Hwang B.H."/>
        </authorList>
    </citation>
    <scope>NUCLEOTIDE SEQUENCE [LARGE SCALE GENOMIC DNA]</scope>
    <source>
        <strain evidence="6 7">MH-110</strain>
    </source>
</reference>
<comment type="similarity">
    <text evidence="2">Belongs to the SdhE FAD assembly factor family.</text>
</comment>
<keyword evidence="7" id="KW-1185">Reference proteome</keyword>
<dbReference type="Gene3D" id="1.10.150.250">
    <property type="entry name" value="Flavinator of succinate dehydrogenase"/>
    <property type="match status" value="1"/>
</dbReference>
<dbReference type="EMBL" id="JMIU01000001">
    <property type="protein sequence ID" value="KDN96216.1"/>
    <property type="molecule type" value="Genomic_DNA"/>
</dbReference>
<dbReference type="SUPFAM" id="SSF109910">
    <property type="entry name" value="YgfY-like"/>
    <property type="match status" value="1"/>
</dbReference>
<evidence type="ECO:0000313" key="6">
    <source>
        <dbReference type="EMBL" id="KDN96216.1"/>
    </source>
</evidence>
<dbReference type="PANTHER" id="PTHR39585:SF1">
    <property type="entry name" value="FAD ASSEMBLY FACTOR SDHE"/>
    <property type="match status" value="1"/>
</dbReference>
<dbReference type="GO" id="GO:0006105">
    <property type="term" value="P:succinate metabolic process"/>
    <property type="evidence" value="ECO:0007669"/>
    <property type="project" value="TreeGrafter"/>
</dbReference>
<name>A0A067A0V1_HYDMR</name>
<comment type="caution">
    <text evidence="6">The sequence shown here is derived from an EMBL/GenBank/DDBJ whole genome shotgun (WGS) entry which is preliminary data.</text>
</comment>
<evidence type="ECO:0000256" key="1">
    <source>
        <dbReference type="ARBA" id="ARBA00004496"/>
    </source>
</evidence>
<sequence length="95" mass="11460">MYQLLTPTWQILTEELQRKALANACRRGNAETEVLLKPYVSQLKNEDERILFARLLEQEDQALFEWMMDEMQAPDEFRELIRNIRRHYLQVEGSF</sequence>
<evidence type="ECO:0000256" key="3">
    <source>
        <dbReference type="ARBA" id="ARBA00019418"/>
    </source>
</evidence>
<dbReference type="Pfam" id="PF03937">
    <property type="entry name" value="Sdh5"/>
    <property type="match status" value="1"/>
</dbReference>
<evidence type="ECO:0000256" key="5">
    <source>
        <dbReference type="ARBA" id="ARBA00023186"/>
    </source>
</evidence>
<accession>A0A067A0V1</accession>
<dbReference type="InterPro" id="IPR005631">
    <property type="entry name" value="SDH"/>
</dbReference>
<dbReference type="AlphaFoldDB" id="A0A067A0V1"/>
<gene>
    <name evidence="6" type="ORF">EI16_07995</name>
</gene>
<dbReference type="InterPro" id="IPR036714">
    <property type="entry name" value="SDH_sf"/>
</dbReference>
<dbReference type="Proteomes" id="UP000027341">
    <property type="component" value="Unassembled WGS sequence"/>
</dbReference>
<keyword evidence="5" id="KW-0143">Chaperone</keyword>
<dbReference type="STRING" id="28885.EI16_07995"/>
<dbReference type="PANTHER" id="PTHR39585">
    <property type="entry name" value="FAD ASSEMBLY FACTOR SDHE"/>
    <property type="match status" value="1"/>
</dbReference>